<sequence>MGCLLWVYQILYIQLLYLCSQSSATLCSHDQSSALLQFKQLFSFVNRSSFDCDYYAYFSVHFPFDGDIIHTPLYCDGRCPSYPKTMSWKEDEDCCSWDGVTCDSLTGHVIGLDLSCGWLHGNIPSNSSLFLLNHLQKLNLAYNDFNFSQIPPDFNRFTSLTHLNLSHSNFAGQIPSEITHLSKLVKLDLSENSLETATVKGLVQNLTDLTELLLDRVFMYTVVPSSFMNLSSSLSSLSLSNCFLQGNFPDNIFLLPNLKILNLAYNYNLTGILPKVNWSSPLRFLDVSEMTLPGELPNSIGNLVHLTHLDFSSCSLNGTVPISLGNLTKLNYLSLSANNFAGQIPSFLSNFYQLHKLGLASNNFIGGFPEFFVNLTQLSVLSLASNQLTGPIPSQVSPQGILVHINLVNNSFNGSLPSWLFTLPLLQYVNLHYNQLTGIIDEFQSKSLKCIYLGNNRLHGSVPGSIFELVNLIGLSLSLNNSSGIELHLFSELKKLEVLYLSNTNLSLSTTFNNNSSFSKLRFLTLSACNISEFSDFFRSSHQLEYLDLSDNKIHGQLPKWMWDIGKETLYRLNLSHNFLTGIEHLPWKNLEYLYLHSNLIQGPLPNPPPSLSFFILSNNNFTGEIPLSLCNMSYIQILDLSYNNLTGTIPKCVGNISSLHVLDLRKNRLHGSIPRIFARDNHFRTLNFNGNGLEGSIPRSLVNCIMLEVLDLGNNKITDSFPYWLGDLPELQVLVLRFNNFYGFERGSSKFNSSFPMLRILDLSHNNFSGRLPTRLFENLKAMANLDEAKRELNYMGVGYYQDSVAIVVKGFEIQLEKIVTTFTTIDLSSNYFHGEIPNSIGKLQQLRLLNLSQNSLTGHIPLSLGNVTALEALDLSSNKLVGEIPSELVGLTFLAKLNLSQNHLEGPIPWGNQFGTFQNDSYSGNLGLCGFMLSNKCDIDETPQPESSIDHDEEHNIPTWLDWKVIMMGYGSGLSLGLTIGYIVFSTGKPRWFLRMIDGLIRRCNRKTKRK</sequence>
<gene>
    <name evidence="1" type="ORF">Pint_19703</name>
</gene>
<comment type="caution">
    <text evidence="1">The sequence shown here is derived from an EMBL/GenBank/DDBJ whole genome shotgun (WGS) entry which is preliminary data.</text>
</comment>
<reference evidence="2" key="1">
    <citation type="journal article" date="2023" name="G3 (Bethesda)">
        <title>Genome assembly and association tests identify interacting loci associated with vigor, precocity, and sex in interspecific pistachio rootstocks.</title>
        <authorList>
            <person name="Palmer W."/>
            <person name="Jacygrad E."/>
            <person name="Sagayaradj S."/>
            <person name="Cavanaugh K."/>
            <person name="Han R."/>
            <person name="Bertier L."/>
            <person name="Beede B."/>
            <person name="Kafkas S."/>
            <person name="Golino D."/>
            <person name="Preece J."/>
            <person name="Michelmore R."/>
        </authorList>
    </citation>
    <scope>NUCLEOTIDE SEQUENCE [LARGE SCALE GENOMIC DNA]</scope>
</reference>
<name>A0ACC0XD08_9ROSI</name>
<dbReference type="EMBL" id="CM047748">
    <property type="protein sequence ID" value="KAJ0014852.1"/>
    <property type="molecule type" value="Genomic_DNA"/>
</dbReference>
<protein>
    <submittedName>
        <fullName evidence="1">Uncharacterized protein</fullName>
    </submittedName>
</protein>
<evidence type="ECO:0000313" key="2">
    <source>
        <dbReference type="Proteomes" id="UP001163603"/>
    </source>
</evidence>
<organism evidence="1 2">
    <name type="scientific">Pistacia integerrima</name>
    <dbReference type="NCBI Taxonomy" id="434235"/>
    <lineage>
        <taxon>Eukaryota</taxon>
        <taxon>Viridiplantae</taxon>
        <taxon>Streptophyta</taxon>
        <taxon>Embryophyta</taxon>
        <taxon>Tracheophyta</taxon>
        <taxon>Spermatophyta</taxon>
        <taxon>Magnoliopsida</taxon>
        <taxon>eudicotyledons</taxon>
        <taxon>Gunneridae</taxon>
        <taxon>Pentapetalae</taxon>
        <taxon>rosids</taxon>
        <taxon>malvids</taxon>
        <taxon>Sapindales</taxon>
        <taxon>Anacardiaceae</taxon>
        <taxon>Pistacia</taxon>
    </lineage>
</organism>
<accession>A0ACC0XD08</accession>
<dbReference type="Proteomes" id="UP001163603">
    <property type="component" value="Chromosome 13"/>
</dbReference>
<proteinExistence type="predicted"/>
<keyword evidence="2" id="KW-1185">Reference proteome</keyword>
<evidence type="ECO:0000313" key="1">
    <source>
        <dbReference type="EMBL" id="KAJ0014852.1"/>
    </source>
</evidence>